<evidence type="ECO:0000313" key="3">
    <source>
        <dbReference type="Proteomes" id="UP000516230"/>
    </source>
</evidence>
<accession>A0A7H0I554</accession>
<keyword evidence="1" id="KW-1133">Transmembrane helix</keyword>
<evidence type="ECO:0000256" key="1">
    <source>
        <dbReference type="SAM" id="Phobius"/>
    </source>
</evidence>
<evidence type="ECO:0000313" key="2">
    <source>
        <dbReference type="EMBL" id="QNP67920.1"/>
    </source>
</evidence>
<reference evidence="2 3" key="1">
    <citation type="submission" date="2020-08" db="EMBL/GenBank/DDBJ databases">
        <title>A novel species.</title>
        <authorList>
            <person name="Gao J."/>
        </authorList>
    </citation>
    <scope>NUCLEOTIDE SEQUENCE [LARGE SCALE GENOMIC DNA]</scope>
    <source>
        <strain evidence="2 3">CRPJ-33</strain>
        <plasmid evidence="2 3">unnamed2</plasmid>
    </source>
</reference>
<keyword evidence="1" id="KW-0472">Membrane</keyword>
<feature type="transmembrane region" description="Helical" evidence="1">
    <location>
        <begin position="32"/>
        <end position="52"/>
    </location>
</feature>
<keyword evidence="1" id="KW-0812">Transmembrane</keyword>
<name>A0A7H0I554_9ACTN</name>
<dbReference type="KEGG" id="sgj:IAG43_33820"/>
<sequence>MRPEQCVTRNHIGVWHARVLPSGPERIRLGTVLLGSLVPILVWAGVGCFVYFVYNPLVAAVLGGLFVLSFGVGFVLRRRGRHSVRCSVYGALGGVLDKSMNGF</sequence>
<keyword evidence="3" id="KW-1185">Reference proteome</keyword>
<proteinExistence type="predicted"/>
<geneLocation type="plasmid" evidence="2 3">
    <name>unnamed2</name>
</geneLocation>
<dbReference type="EMBL" id="CP060826">
    <property type="protein sequence ID" value="QNP67920.1"/>
    <property type="molecule type" value="Genomic_DNA"/>
</dbReference>
<dbReference type="AlphaFoldDB" id="A0A7H0I554"/>
<organism evidence="2 3">
    <name type="scientific">Streptomyces genisteinicus</name>
    <dbReference type="NCBI Taxonomy" id="2768068"/>
    <lineage>
        <taxon>Bacteria</taxon>
        <taxon>Bacillati</taxon>
        <taxon>Actinomycetota</taxon>
        <taxon>Actinomycetes</taxon>
        <taxon>Kitasatosporales</taxon>
        <taxon>Streptomycetaceae</taxon>
        <taxon>Streptomyces</taxon>
    </lineage>
</organism>
<dbReference type="Proteomes" id="UP000516230">
    <property type="component" value="Plasmid unnamed2"/>
</dbReference>
<keyword evidence="2" id="KW-0614">Plasmid</keyword>
<gene>
    <name evidence="2" type="ORF">IAG43_33820</name>
</gene>
<protein>
    <submittedName>
        <fullName evidence="2">Uncharacterized protein</fullName>
    </submittedName>
</protein>
<feature type="transmembrane region" description="Helical" evidence="1">
    <location>
        <begin position="58"/>
        <end position="76"/>
    </location>
</feature>